<dbReference type="Gene3D" id="1.20.5.50">
    <property type="match status" value="1"/>
</dbReference>
<dbReference type="EMBL" id="FNYH01000002">
    <property type="protein sequence ID" value="SEI45157.1"/>
    <property type="molecule type" value="Genomic_DNA"/>
</dbReference>
<dbReference type="PANTHER" id="PTHR34981">
    <property type="entry name" value="CELL DIVISION PROTEIN ZAPA"/>
    <property type="match status" value="1"/>
</dbReference>
<keyword evidence="14" id="KW-1185">Reference proteome</keyword>
<dbReference type="PANTHER" id="PTHR34981:SF1">
    <property type="entry name" value="CELL DIVISION PROTEIN ZAPA"/>
    <property type="match status" value="1"/>
</dbReference>
<dbReference type="OrthoDB" id="5772359at2"/>
<dbReference type="GO" id="GO:0000917">
    <property type="term" value="P:division septum assembly"/>
    <property type="evidence" value="ECO:0007669"/>
    <property type="project" value="UniProtKB-KW"/>
</dbReference>
<keyword evidence="7" id="KW-0717">Septation</keyword>
<keyword evidence="4" id="KW-0963">Cytoplasm</keyword>
<dbReference type="SUPFAM" id="SSF102829">
    <property type="entry name" value="Cell division protein ZapA-like"/>
    <property type="match status" value="1"/>
</dbReference>
<sequence length="122" mass="13869">MSNSKHTTEITLMDRKFMISCPPEEKEALMKAANYLNKKMHEIRSSGKLLSMERIAVMAALNISHELLQKDEFNHNTHSKISQMRDKLDEALGAGSTHAAYETQETPEVSLLANARDRQRRA</sequence>
<keyword evidence="8" id="KW-0131">Cell cycle</keyword>
<dbReference type="Gene3D" id="3.30.160.880">
    <property type="entry name" value="Cell division protein ZapA protomer, N-terminal domain"/>
    <property type="match status" value="1"/>
</dbReference>
<evidence type="ECO:0000256" key="9">
    <source>
        <dbReference type="ARBA" id="ARBA00024910"/>
    </source>
</evidence>
<dbReference type="Proteomes" id="UP000242999">
    <property type="component" value="Unassembled WGS sequence"/>
</dbReference>
<dbReference type="GO" id="GO:0005829">
    <property type="term" value="C:cytosol"/>
    <property type="evidence" value="ECO:0007669"/>
    <property type="project" value="TreeGrafter"/>
</dbReference>
<gene>
    <name evidence="13" type="ORF">SAMN05421831_10257</name>
</gene>
<comment type="subcellular location">
    <subcellularLocation>
        <location evidence="1">Cytoplasm</location>
    </subcellularLocation>
</comment>
<evidence type="ECO:0000256" key="4">
    <source>
        <dbReference type="ARBA" id="ARBA00022490"/>
    </source>
</evidence>
<dbReference type="InterPro" id="IPR036192">
    <property type="entry name" value="Cell_div_ZapA-like_sf"/>
</dbReference>
<evidence type="ECO:0000256" key="12">
    <source>
        <dbReference type="SAM" id="MobiDB-lite"/>
    </source>
</evidence>
<dbReference type="RefSeq" id="WP_093308408.1">
    <property type="nucleotide sequence ID" value="NZ_FNYH01000002.1"/>
</dbReference>
<evidence type="ECO:0000256" key="1">
    <source>
        <dbReference type="ARBA" id="ARBA00004496"/>
    </source>
</evidence>
<dbReference type="STRING" id="64971.SAMN05421831_10257"/>
<accession>A0A1H6QY89</accession>
<dbReference type="GO" id="GO:0043093">
    <property type="term" value="P:FtsZ-dependent cytokinesis"/>
    <property type="evidence" value="ECO:0007669"/>
    <property type="project" value="TreeGrafter"/>
</dbReference>
<evidence type="ECO:0000256" key="11">
    <source>
        <dbReference type="ARBA" id="ARBA00033158"/>
    </source>
</evidence>
<comment type="similarity">
    <text evidence="2">Belongs to the ZapA family. Type 1 subfamily.</text>
</comment>
<evidence type="ECO:0000256" key="3">
    <source>
        <dbReference type="ARBA" id="ARBA00015195"/>
    </source>
</evidence>
<evidence type="ECO:0000256" key="2">
    <source>
        <dbReference type="ARBA" id="ARBA00010074"/>
    </source>
</evidence>
<keyword evidence="6" id="KW-0175">Coiled coil</keyword>
<dbReference type="GO" id="GO:0030428">
    <property type="term" value="C:cell septum"/>
    <property type="evidence" value="ECO:0007669"/>
    <property type="project" value="TreeGrafter"/>
</dbReference>
<comment type="function">
    <text evidence="9">Activator of cell division through the inhibition of FtsZ GTPase activity, therefore promoting FtsZ assembly into bundles of protofilaments necessary for the formation of the division Z ring. It is recruited early at mid-cell but it is not essential for cell division.</text>
</comment>
<dbReference type="AlphaFoldDB" id="A0A1H6QY89"/>
<evidence type="ECO:0000313" key="14">
    <source>
        <dbReference type="Proteomes" id="UP000242999"/>
    </source>
</evidence>
<evidence type="ECO:0000256" key="10">
    <source>
        <dbReference type="ARBA" id="ARBA00026068"/>
    </source>
</evidence>
<dbReference type="GO" id="GO:0032153">
    <property type="term" value="C:cell division site"/>
    <property type="evidence" value="ECO:0007669"/>
    <property type="project" value="TreeGrafter"/>
</dbReference>
<dbReference type="GO" id="GO:0000921">
    <property type="term" value="P:septin ring assembly"/>
    <property type="evidence" value="ECO:0007669"/>
    <property type="project" value="TreeGrafter"/>
</dbReference>
<evidence type="ECO:0000256" key="8">
    <source>
        <dbReference type="ARBA" id="ARBA00023306"/>
    </source>
</evidence>
<feature type="region of interest" description="Disordered" evidence="12">
    <location>
        <begin position="92"/>
        <end position="122"/>
    </location>
</feature>
<name>A0A1H6QY89_9GAMM</name>
<evidence type="ECO:0000313" key="13">
    <source>
        <dbReference type="EMBL" id="SEI45157.1"/>
    </source>
</evidence>
<evidence type="ECO:0000256" key="5">
    <source>
        <dbReference type="ARBA" id="ARBA00022618"/>
    </source>
</evidence>
<protein>
    <recommendedName>
        <fullName evidence="3">Cell division protein ZapA</fullName>
    </recommendedName>
    <alternativeName>
        <fullName evidence="11">Z ring-associated protein ZapA</fullName>
    </alternativeName>
</protein>
<evidence type="ECO:0000256" key="6">
    <source>
        <dbReference type="ARBA" id="ARBA00023054"/>
    </source>
</evidence>
<dbReference type="Pfam" id="PF05164">
    <property type="entry name" value="ZapA"/>
    <property type="match status" value="1"/>
</dbReference>
<comment type="subunit">
    <text evidence="10">Homodimer. Interacts with FtsZ.</text>
</comment>
<reference evidence="14" key="1">
    <citation type="submission" date="2016-10" db="EMBL/GenBank/DDBJ databases">
        <authorList>
            <person name="Varghese N."/>
            <person name="Submissions S."/>
        </authorList>
    </citation>
    <scope>NUCLEOTIDE SEQUENCE [LARGE SCALE GENOMIC DNA]</scope>
    <source>
        <strain evidence="14">DSM 7165</strain>
    </source>
</reference>
<dbReference type="InterPro" id="IPR042233">
    <property type="entry name" value="Cell_div_ZapA_N"/>
</dbReference>
<keyword evidence="5 13" id="KW-0132">Cell division</keyword>
<proteinExistence type="inferred from homology"/>
<dbReference type="InterPro" id="IPR007838">
    <property type="entry name" value="Cell_div_ZapA-like"/>
</dbReference>
<evidence type="ECO:0000256" key="7">
    <source>
        <dbReference type="ARBA" id="ARBA00023210"/>
    </source>
</evidence>
<organism evidence="13 14">
    <name type="scientific">Allopseudospirillum japonicum</name>
    <dbReference type="NCBI Taxonomy" id="64971"/>
    <lineage>
        <taxon>Bacteria</taxon>
        <taxon>Pseudomonadati</taxon>
        <taxon>Pseudomonadota</taxon>
        <taxon>Gammaproteobacteria</taxon>
        <taxon>Oceanospirillales</taxon>
        <taxon>Oceanospirillaceae</taxon>
        <taxon>Allopseudospirillum</taxon>
    </lineage>
</organism>